<evidence type="ECO:0000256" key="3">
    <source>
        <dbReference type="ARBA" id="ARBA00022723"/>
    </source>
</evidence>
<dbReference type="AlphaFoldDB" id="A0A9P8RRK7"/>
<dbReference type="EC" id="3.5.1.19" evidence="6"/>
<evidence type="ECO:0000256" key="1">
    <source>
        <dbReference type="ARBA" id="ARBA00006336"/>
    </source>
</evidence>
<dbReference type="Pfam" id="PF00857">
    <property type="entry name" value="Isochorismatase"/>
    <property type="match status" value="1"/>
</dbReference>
<evidence type="ECO:0000256" key="4">
    <source>
        <dbReference type="ARBA" id="ARBA00022801"/>
    </source>
</evidence>
<gene>
    <name evidence="9" type="ORF">GP486_003016</name>
</gene>
<keyword evidence="2" id="KW-0662">Pyridine nucleotide biosynthesis</keyword>
<dbReference type="PANTHER" id="PTHR11080">
    <property type="entry name" value="PYRAZINAMIDASE/NICOTINAMIDASE"/>
    <property type="match status" value="1"/>
</dbReference>
<comment type="similarity">
    <text evidence="1">Belongs to the isochorismatase family.</text>
</comment>
<sequence length="238" mass="26014">MDSHPATAHIPFKPALVIIDLQEDFCPPNGSLAVDGGRDIVPTINDLLELPFALKVATKDFHPPDHVSFASNHEAPNNQPFASVTKLANPNDPSDVREMRLWPIHCVQGTPGAELLPELHVDLVDHIIEKGQDKRVEMYSAFANIFEDPSVTESGLGEILKATAITHVYLVGLAMDYCVKWSAIDARKIGFVTYVVREGTRAVDPGDHGWGATQKELEKLGVPLISAVGPEVSRVRML</sequence>
<keyword evidence="4" id="KW-0378">Hydrolase</keyword>
<name>A0A9P8RRK7_9PEZI</name>
<dbReference type="InterPro" id="IPR000868">
    <property type="entry name" value="Isochorismatase-like_dom"/>
</dbReference>
<dbReference type="CDD" id="cd01011">
    <property type="entry name" value="nicotinamidase"/>
    <property type="match status" value="1"/>
</dbReference>
<evidence type="ECO:0000256" key="6">
    <source>
        <dbReference type="ARBA" id="ARBA00039017"/>
    </source>
</evidence>
<dbReference type="GO" id="GO:0008936">
    <property type="term" value="F:nicotinamidase activity"/>
    <property type="evidence" value="ECO:0007669"/>
    <property type="project" value="UniProtKB-EC"/>
</dbReference>
<comment type="caution">
    <text evidence="9">The sequence shown here is derived from an EMBL/GenBank/DDBJ whole genome shotgun (WGS) entry which is preliminary data.</text>
</comment>
<feature type="domain" description="Isochorismatase-like" evidence="8">
    <location>
        <begin position="15"/>
        <end position="211"/>
    </location>
</feature>
<dbReference type="PANTHER" id="PTHR11080:SF2">
    <property type="entry name" value="LD05707P"/>
    <property type="match status" value="1"/>
</dbReference>
<accession>A0A9P8RRK7</accession>
<dbReference type="GO" id="GO:0046872">
    <property type="term" value="F:metal ion binding"/>
    <property type="evidence" value="ECO:0007669"/>
    <property type="project" value="UniProtKB-KW"/>
</dbReference>
<evidence type="ECO:0000256" key="2">
    <source>
        <dbReference type="ARBA" id="ARBA00022642"/>
    </source>
</evidence>
<dbReference type="SUPFAM" id="SSF52499">
    <property type="entry name" value="Isochorismatase-like hydrolases"/>
    <property type="match status" value="1"/>
</dbReference>
<dbReference type="InterPro" id="IPR052347">
    <property type="entry name" value="Isochorismatase_Nicotinamidase"/>
</dbReference>
<comment type="pathway">
    <text evidence="5">Cofactor biosynthesis; nicotinate biosynthesis; nicotinate from nicotinamide: step 1/1.</text>
</comment>
<evidence type="ECO:0000313" key="10">
    <source>
        <dbReference type="Proteomes" id="UP000750711"/>
    </source>
</evidence>
<dbReference type="InterPro" id="IPR036380">
    <property type="entry name" value="Isochorismatase-like_sf"/>
</dbReference>
<proteinExistence type="inferred from homology"/>
<evidence type="ECO:0000313" key="9">
    <source>
        <dbReference type="EMBL" id="KAH0562285.1"/>
    </source>
</evidence>
<evidence type="ECO:0000256" key="7">
    <source>
        <dbReference type="ARBA" id="ARBA00043224"/>
    </source>
</evidence>
<keyword evidence="3" id="KW-0479">Metal-binding</keyword>
<dbReference type="GO" id="GO:0019363">
    <property type="term" value="P:pyridine nucleotide biosynthetic process"/>
    <property type="evidence" value="ECO:0007669"/>
    <property type="project" value="UniProtKB-KW"/>
</dbReference>
<dbReference type="Proteomes" id="UP000750711">
    <property type="component" value="Unassembled WGS sequence"/>
</dbReference>
<evidence type="ECO:0000256" key="5">
    <source>
        <dbReference type="ARBA" id="ARBA00037900"/>
    </source>
</evidence>
<dbReference type="EMBL" id="JAGHQM010000376">
    <property type="protein sequence ID" value="KAH0562285.1"/>
    <property type="molecule type" value="Genomic_DNA"/>
</dbReference>
<reference evidence="9" key="1">
    <citation type="submission" date="2021-03" db="EMBL/GenBank/DDBJ databases">
        <title>Comparative genomics and phylogenomic investigation of the class Geoglossomycetes provide insights into ecological specialization and systematics.</title>
        <authorList>
            <person name="Melie T."/>
            <person name="Pirro S."/>
            <person name="Miller A.N."/>
            <person name="Quandt A."/>
        </authorList>
    </citation>
    <scope>NUCLEOTIDE SEQUENCE</scope>
    <source>
        <strain evidence="9">CAQ_001_2017</strain>
    </source>
</reference>
<evidence type="ECO:0000259" key="8">
    <source>
        <dbReference type="Pfam" id="PF00857"/>
    </source>
</evidence>
<dbReference type="Gene3D" id="3.40.50.850">
    <property type="entry name" value="Isochorismatase-like"/>
    <property type="match status" value="1"/>
</dbReference>
<protein>
    <recommendedName>
        <fullName evidence="6">nicotinamidase</fullName>
        <ecNumber evidence="6">3.5.1.19</ecNumber>
    </recommendedName>
    <alternativeName>
        <fullName evidence="7">Nicotinamide deamidase</fullName>
    </alternativeName>
</protein>
<keyword evidence="10" id="KW-1185">Reference proteome</keyword>
<organism evidence="9 10">
    <name type="scientific">Trichoglossum hirsutum</name>
    <dbReference type="NCBI Taxonomy" id="265104"/>
    <lineage>
        <taxon>Eukaryota</taxon>
        <taxon>Fungi</taxon>
        <taxon>Dikarya</taxon>
        <taxon>Ascomycota</taxon>
        <taxon>Pezizomycotina</taxon>
        <taxon>Geoglossomycetes</taxon>
        <taxon>Geoglossales</taxon>
        <taxon>Geoglossaceae</taxon>
        <taxon>Trichoglossum</taxon>
    </lineage>
</organism>